<gene>
    <name evidence="4" type="primary">LOC109378606</name>
</gene>
<proteinExistence type="predicted"/>
<dbReference type="Pfam" id="PF17790">
    <property type="entry name" value="MG1"/>
    <property type="match status" value="1"/>
</dbReference>
<dbReference type="GeneID" id="109378606"/>
<dbReference type="InterPro" id="IPR041425">
    <property type="entry name" value="C3/4/5_MG1"/>
</dbReference>
<evidence type="ECO:0000256" key="1">
    <source>
        <dbReference type="SAM" id="SignalP"/>
    </source>
</evidence>
<dbReference type="Proteomes" id="UP000694851">
    <property type="component" value="Unplaced"/>
</dbReference>
<dbReference type="Gene3D" id="2.60.40.1930">
    <property type="match status" value="2"/>
</dbReference>
<feature type="domain" description="Complement C3/4/5 macroglobulin" evidence="2">
    <location>
        <begin position="24"/>
        <end position="123"/>
    </location>
</feature>
<reference evidence="4" key="1">
    <citation type="submission" date="2025-08" db="UniProtKB">
        <authorList>
            <consortium name="RefSeq"/>
        </authorList>
    </citation>
    <scope>IDENTIFICATION</scope>
    <source>
        <tissue evidence="4">Muscle</tissue>
    </source>
</reference>
<feature type="signal peptide" evidence="1">
    <location>
        <begin position="1"/>
        <end position="22"/>
    </location>
</feature>
<protein>
    <submittedName>
        <fullName evidence="4">Complement C3-like</fullName>
    </submittedName>
</protein>
<keyword evidence="1" id="KW-0732">Signal</keyword>
<feature type="chain" id="PRO_5034085060" evidence="1">
    <location>
        <begin position="23"/>
        <end position="173"/>
    </location>
</feature>
<dbReference type="KEGG" id="hai:109378606"/>
<evidence type="ECO:0000313" key="4">
    <source>
        <dbReference type="RefSeq" id="XP_019490467.1"/>
    </source>
</evidence>
<dbReference type="OrthoDB" id="9805733at2759"/>
<dbReference type="PANTHER" id="PTHR11412:SF81">
    <property type="entry name" value="COMPLEMENT C3"/>
    <property type="match status" value="1"/>
</dbReference>
<organism evidence="3 4">
    <name type="scientific">Hipposideros armiger</name>
    <name type="common">Great Himalayan leaf-nosed bat</name>
    <dbReference type="NCBI Taxonomy" id="186990"/>
    <lineage>
        <taxon>Eukaryota</taxon>
        <taxon>Metazoa</taxon>
        <taxon>Chordata</taxon>
        <taxon>Craniata</taxon>
        <taxon>Vertebrata</taxon>
        <taxon>Euteleostomi</taxon>
        <taxon>Mammalia</taxon>
        <taxon>Eutheria</taxon>
        <taxon>Laurasiatheria</taxon>
        <taxon>Chiroptera</taxon>
        <taxon>Yinpterochiroptera</taxon>
        <taxon>Rhinolophoidea</taxon>
        <taxon>Hipposideridae</taxon>
        <taxon>Hipposideros</taxon>
    </lineage>
</organism>
<evidence type="ECO:0000313" key="3">
    <source>
        <dbReference type="Proteomes" id="UP000694851"/>
    </source>
</evidence>
<evidence type="ECO:0000259" key="2">
    <source>
        <dbReference type="Pfam" id="PF17790"/>
    </source>
</evidence>
<keyword evidence="3" id="KW-1185">Reference proteome</keyword>
<dbReference type="GO" id="GO:0006956">
    <property type="term" value="P:complement activation"/>
    <property type="evidence" value="ECO:0007669"/>
    <property type="project" value="TreeGrafter"/>
</dbReference>
<dbReference type="InterPro" id="IPR050473">
    <property type="entry name" value="A2M/Complement_sys"/>
</dbReference>
<dbReference type="PANTHER" id="PTHR11412">
    <property type="entry name" value="MACROGLOBULIN / COMPLEMENT"/>
    <property type="match status" value="1"/>
</dbReference>
<dbReference type="RefSeq" id="XP_019490467.1">
    <property type="nucleotide sequence ID" value="XM_019634922.1"/>
</dbReference>
<accession>A0A8B7QQG6</accession>
<name>A0A8B7QQG6_HIPAR</name>
<dbReference type="GO" id="GO:0005615">
    <property type="term" value="C:extracellular space"/>
    <property type="evidence" value="ECO:0007669"/>
    <property type="project" value="TreeGrafter"/>
</dbReference>
<sequence length="173" mass="18750">MGPASGPSLLLLLLTSLRMVLGDPMFSMITPNVLRLESEEMVVLEAHQAQGNIPVVVTVHDFPAKKQVLANEQTVLTSADGHLGTVTIKIPASKEFSSQNGHKFVTVHASFGTTVVEKVVLVSLQSGYLFIQTDKTIYTPGSTVLYRIFTVDHKLLPVGRTVIVSIEVPATQR</sequence>
<dbReference type="AlphaFoldDB" id="A0A8B7QQG6"/>